<protein>
    <submittedName>
        <fullName evidence="3">Uncharacterized protein</fullName>
    </submittedName>
</protein>
<proteinExistence type="predicted"/>
<dbReference type="Proteomes" id="UP000521872">
    <property type="component" value="Unassembled WGS sequence"/>
</dbReference>
<dbReference type="AlphaFoldDB" id="A0A8H4QFD6"/>
<keyword evidence="2" id="KW-0472">Membrane</keyword>
<organism evidence="3 4">
    <name type="scientific">Agrocybe pediades</name>
    <dbReference type="NCBI Taxonomy" id="84607"/>
    <lineage>
        <taxon>Eukaryota</taxon>
        <taxon>Fungi</taxon>
        <taxon>Dikarya</taxon>
        <taxon>Basidiomycota</taxon>
        <taxon>Agaricomycotina</taxon>
        <taxon>Agaricomycetes</taxon>
        <taxon>Agaricomycetidae</taxon>
        <taxon>Agaricales</taxon>
        <taxon>Agaricineae</taxon>
        <taxon>Strophariaceae</taxon>
        <taxon>Agrocybe</taxon>
    </lineage>
</organism>
<name>A0A8H4QFD6_9AGAR</name>
<evidence type="ECO:0000313" key="3">
    <source>
        <dbReference type="EMBL" id="KAF4610022.1"/>
    </source>
</evidence>
<gene>
    <name evidence="3" type="ORF">D9613_010520</name>
</gene>
<feature type="transmembrane region" description="Helical" evidence="2">
    <location>
        <begin position="38"/>
        <end position="60"/>
    </location>
</feature>
<evidence type="ECO:0000256" key="1">
    <source>
        <dbReference type="SAM" id="MobiDB-lite"/>
    </source>
</evidence>
<feature type="transmembrane region" description="Helical" evidence="2">
    <location>
        <begin position="80"/>
        <end position="97"/>
    </location>
</feature>
<feature type="region of interest" description="Disordered" evidence="1">
    <location>
        <begin position="228"/>
        <end position="249"/>
    </location>
</feature>
<accession>A0A8H4QFD6</accession>
<comment type="caution">
    <text evidence="3">The sequence shown here is derived from an EMBL/GenBank/DDBJ whole genome shotgun (WGS) entry which is preliminary data.</text>
</comment>
<evidence type="ECO:0000256" key="2">
    <source>
        <dbReference type="SAM" id="Phobius"/>
    </source>
</evidence>
<keyword evidence="2" id="KW-1133">Transmembrane helix</keyword>
<evidence type="ECO:0000313" key="4">
    <source>
        <dbReference type="Proteomes" id="UP000521872"/>
    </source>
</evidence>
<sequence>MYLAFILFMLNAFSLDIFTRIPAAYHNIAFACYLWYTISPFVIVVYAMVLQAIGIASFFLSSFKNLICPFLPSRRVMADYFFWAFSLMGQTLWMILMDDSVGLSQWFARPYESRYRRNMVAETTSAKSGSSSEKRHWSVTATILPTSKHVGVEKKSPMQKELLWDSNITYKFVQVEETFKYSGNKRFVQCSQYKPAVVEMSRPMKHLAFKDGFPAGFLSKYKPAEVPETSAEEKKSSPPVPSPLRPSKPNVIANLEKASEEEPKQTTSDDAQLNVLADALSAIALGRDPEVDALADTLSAVSLGQAEDVKDGSEAMEVVEDITKAGKRKALVLEDVLPLDCPEDVFVTRFTKSVKVFAHASVATGLAQFVRSESKIPYRSLGDFRLRKGRSAACQAAQERRRNAAINKERAAMISAALLNEVEMGVCIDSESTGEAMEQDSY</sequence>
<keyword evidence="2" id="KW-0812">Transmembrane</keyword>
<keyword evidence="4" id="KW-1185">Reference proteome</keyword>
<dbReference type="EMBL" id="JAACJL010000059">
    <property type="protein sequence ID" value="KAF4610022.1"/>
    <property type="molecule type" value="Genomic_DNA"/>
</dbReference>
<reference evidence="3 4" key="1">
    <citation type="submission" date="2019-12" db="EMBL/GenBank/DDBJ databases">
        <authorList>
            <person name="Floudas D."/>
            <person name="Bentzer J."/>
            <person name="Ahren D."/>
            <person name="Johansson T."/>
            <person name="Persson P."/>
            <person name="Tunlid A."/>
        </authorList>
    </citation>
    <scope>NUCLEOTIDE SEQUENCE [LARGE SCALE GENOMIC DNA]</scope>
    <source>
        <strain evidence="3 4">CBS 102.39</strain>
    </source>
</reference>